<evidence type="ECO:0000256" key="1">
    <source>
        <dbReference type="SAM" id="MobiDB-lite"/>
    </source>
</evidence>
<dbReference type="RefSeq" id="WP_311578411.1">
    <property type="nucleotide sequence ID" value="NZ_JAVRIF010000002.1"/>
</dbReference>
<feature type="transmembrane region" description="Helical" evidence="2">
    <location>
        <begin position="197"/>
        <end position="219"/>
    </location>
</feature>
<name>A0ABU2ZYP1_9GAMM</name>
<accession>A0ABU2ZYP1</accession>
<organism evidence="3 4">
    <name type="scientific">Thalassotalea castellviae</name>
    <dbReference type="NCBI Taxonomy" id="3075612"/>
    <lineage>
        <taxon>Bacteria</taxon>
        <taxon>Pseudomonadati</taxon>
        <taxon>Pseudomonadota</taxon>
        <taxon>Gammaproteobacteria</taxon>
        <taxon>Alteromonadales</taxon>
        <taxon>Colwelliaceae</taxon>
        <taxon>Thalassotalea</taxon>
    </lineage>
</organism>
<keyword evidence="4" id="KW-1185">Reference proteome</keyword>
<gene>
    <name evidence="3" type="ORF">RM573_05480</name>
</gene>
<feature type="region of interest" description="Disordered" evidence="1">
    <location>
        <begin position="1"/>
        <end position="45"/>
    </location>
</feature>
<reference evidence="3 4" key="1">
    <citation type="submission" date="2023-09" db="EMBL/GenBank/DDBJ databases">
        <authorList>
            <person name="Rey-Velasco X."/>
        </authorList>
    </citation>
    <scope>NUCLEOTIDE SEQUENCE [LARGE SCALE GENOMIC DNA]</scope>
    <source>
        <strain evidence="3 4">W431</strain>
    </source>
</reference>
<sequence>MKDNESSLNMDKDTQAPIAEQTQMTVTDEAHHYAVDDNNAVDENNPDEATILDEQWQSLSQDWQSQPVEKTDIQALLKQTKRRTTWAKTCFALNILATAGLFISFFYGVIIGEFGTPWNLYLGGAGLMSLIFVYYEMKIRAKTWRQISDSPDQAIENALAGCESSMKYMSLTKWSCLPFGVLANWFVYSVGKEGDKPMLGALIFINVFIAVMFLITELIHRKRKKEFKELNAKISNL</sequence>
<evidence type="ECO:0000256" key="2">
    <source>
        <dbReference type="SAM" id="Phobius"/>
    </source>
</evidence>
<dbReference type="EMBL" id="JAVRIF010000002">
    <property type="protein sequence ID" value="MDT0603038.1"/>
    <property type="molecule type" value="Genomic_DNA"/>
</dbReference>
<protein>
    <submittedName>
        <fullName evidence="3">Uncharacterized protein</fullName>
    </submittedName>
</protein>
<keyword evidence="2" id="KW-0472">Membrane</keyword>
<feature type="compositionally biased region" description="Low complexity" evidence="1">
    <location>
        <begin position="36"/>
        <end position="45"/>
    </location>
</feature>
<dbReference type="Proteomes" id="UP001266357">
    <property type="component" value="Unassembled WGS sequence"/>
</dbReference>
<proteinExistence type="predicted"/>
<evidence type="ECO:0000313" key="4">
    <source>
        <dbReference type="Proteomes" id="UP001266357"/>
    </source>
</evidence>
<evidence type="ECO:0000313" key="3">
    <source>
        <dbReference type="EMBL" id="MDT0603038.1"/>
    </source>
</evidence>
<keyword evidence="2" id="KW-1133">Transmembrane helix</keyword>
<feature type="compositionally biased region" description="Basic and acidic residues" evidence="1">
    <location>
        <begin position="1"/>
        <end position="14"/>
    </location>
</feature>
<feature type="transmembrane region" description="Helical" evidence="2">
    <location>
        <begin position="174"/>
        <end position="191"/>
    </location>
</feature>
<comment type="caution">
    <text evidence="3">The sequence shown here is derived from an EMBL/GenBank/DDBJ whole genome shotgun (WGS) entry which is preliminary data.</text>
</comment>
<feature type="transmembrane region" description="Helical" evidence="2">
    <location>
        <begin position="91"/>
        <end position="112"/>
    </location>
</feature>
<feature type="transmembrane region" description="Helical" evidence="2">
    <location>
        <begin position="118"/>
        <end position="135"/>
    </location>
</feature>
<keyword evidence="2" id="KW-0812">Transmembrane</keyword>